<evidence type="ECO:0000313" key="9">
    <source>
        <dbReference type="Proteomes" id="UP001236014"/>
    </source>
</evidence>
<evidence type="ECO:0000256" key="3">
    <source>
        <dbReference type="ARBA" id="ARBA00022840"/>
    </source>
</evidence>
<dbReference type="AlphaFoldDB" id="A0A9Y2IJH6"/>
<dbReference type="NCBIfam" id="TIGR00121">
    <property type="entry name" value="birA_ligase"/>
    <property type="match status" value="1"/>
</dbReference>
<dbReference type="Pfam" id="PF03099">
    <property type="entry name" value="BPL_LplA_LipB"/>
    <property type="match status" value="1"/>
</dbReference>
<dbReference type="GO" id="GO:0005524">
    <property type="term" value="F:ATP binding"/>
    <property type="evidence" value="ECO:0007669"/>
    <property type="project" value="UniProtKB-KW"/>
</dbReference>
<evidence type="ECO:0000256" key="4">
    <source>
        <dbReference type="ARBA" id="ARBA00023267"/>
    </source>
</evidence>
<dbReference type="Gene3D" id="3.30.930.10">
    <property type="entry name" value="Bira Bifunctional Protein, Domain 2"/>
    <property type="match status" value="1"/>
</dbReference>
<name>A0A9Y2IJH6_9PSEU</name>
<dbReference type="InterPro" id="IPR004408">
    <property type="entry name" value="Biotin_CoA_COase_ligase"/>
</dbReference>
<keyword evidence="2" id="KW-0547">Nucleotide-binding</keyword>
<evidence type="ECO:0000256" key="5">
    <source>
        <dbReference type="ARBA" id="ARBA00024227"/>
    </source>
</evidence>
<protein>
    <recommendedName>
        <fullName evidence="5">biotin--[biotin carboxyl-carrier protein] ligase</fullName>
        <ecNumber evidence="5">6.3.4.15</ecNumber>
    </recommendedName>
</protein>
<evidence type="ECO:0000259" key="7">
    <source>
        <dbReference type="Pfam" id="PF03099"/>
    </source>
</evidence>
<dbReference type="GO" id="GO:0004077">
    <property type="term" value="F:biotin--[biotin carboxyl-carrier protein] ligase activity"/>
    <property type="evidence" value="ECO:0007669"/>
    <property type="project" value="UniProtKB-EC"/>
</dbReference>
<dbReference type="Pfam" id="PF02237">
    <property type="entry name" value="BPL_C"/>
    <property type="match status" value="1"/>
</dbReference>
<dbReference type="InterPro" id="IPR045864">
    <property type="entry name" value="aa-tRNA-synth_II/BPL/LPL"/>
</dbReference>
<evidence type="ECO:0000256" key="1">
    <source>
        <dbReference type="ARBA" id="ARBA00022598"/>
    </source>
</evidence>
<dbReference type="Proteomes" id="UP001236014">
    <property type="component" value="Chromosome"/>
</dbReference>
<dbReference type="KEGG" id="acab:QRX50_02700"/>
<dbReference type="InterPro" id="IPR008988">
    <property type="entry name" value="Transcriptional_repressor_C"/>
</dbReference>
<evidence type="ECO:0000256" key="2">
    <source>
        <dbReference type="ARBA" id="ARBA00022741"/>
    </source>
</evidence>
<dbReference type="PANTHER" id="PTHR12835">
    <property type="entry name" value="BIOTIN PROTEIN LIGASE"/>
    <property type="match status" value="1"/>
</dbReference>
<organism evidence="8 9">
    <name type="scientific">Amycolatopsis carbonis</name>
    <dbReference type="NCBI Taxonomy" id="715471"/>
    <lineage>
        <taxon>Bacteria</taxon>
        <taxon>Bacillati</taxon>
        <taxon>Actinomycetota</taxon>
        <taxon>Actinomycetes</taxon>
        <taxon>Pseudonocardiales</taxon>
        <taxon>Pseudonocardiaceae</taxon>
        <taxon>Amycolatopsis</taxon>
    </lineage>
</organism>
<dbReference type="GO" id="GO:0005737">
    <property type="term" value="C:cytoplasm"/>
    <property type="evidence" value="ECO:0007669"/>
    <property type="project" value="TreeGrafter"/>
</dbReference>
<dbReference type="RefSeq" id="WP_285970409.1">
    <property type="nucleotide sequence ID" value="NZ_CP127294.1"/>
</dbReference>
<sequence>MSGMDAARLREGLGDRYARVDVVETTGSTNADLREALENGDADRTVLLADQQTAGVGRRARSWSSPKGAGLYLSVALRPAGVPFAALGSLSVVAGLAVRGVAAQLGVDAVLKWPNDVLAGPDRAKCAGILAEAVSGGDPAVVLGIGLNVLPLGEDVPAGPGGLPATSLAEQGATDPDRTEVALALLTRLDDLERRWRATSGDLTAAGLLDDYRAHCATLGQEVRVELPGGRTLTGRAADLDATGQLLVDATDGRRVTVSAGDVVHVRPA</sequence>
<keyword evidence="4" id="KW-0092">Biotin</keyword>
<evidence type="ECO:0000259" key="6">
    <source>
        <dbReference type="Pfam" id="PF02237"/>
    </source>
</evidence>
<keyword evidence="9" id="KW-1185">Reference proteome</keyword>
<gene>
    <name evidence="8" type="ORF">QRX50_02700</name>
</gene>
<dbReference type="CDD" id="cd16442">
    <property type="entry name" value="BPL"/>
    <property type="match status" value="1"/>
</dbReference>
<dbReference type="EMBL" id="CP127294">
    <property type="protein sequence ID" value="WIX79728.1"/>
    <property type="molecule type" value="Genomic_DNA"/>
</dbReference>
<dbReference type="PANTHER" id="PTHR12835:SF5">
    <property type="entry name" value="BIOTIN--PROTEIN LIGASE"/>
    <property type="match status" value="1"/>
</dbReference>
<dbReference type="InterPro" id="IPR003142">
    <property type="entry name" value="BPL_C"/>
</dbReference>
<feature type="domain" description="Biotin protein ligase C-terminal" evidence="6">
    <location>
        <begin position="218"/>
        <end position="265"/>
    </location>
</feature>
<dbReference type="SUPFAM" id="SSF55681">
    <property type="entry name" value="Class II aaRS and biotin synthetases"/>
    <property type="match status" value="1"/>
</dbReference>
<keyword evidence="1 8" id="KW-0436">Ligase</keyword>
<dbReference type="SUPFAM" id="SSF50037">
    <property type="entry name" value="C-terminal domain of transcriptional repressors"/>
    <property type="match status" value="1"/>
</dbReference>
<dbReference type="EC" id="6.3.4.15" evidence="5"/>
<dbReference type="InterPro" id="IPR004143">
    <property type="entry name" value="BPL_LPL_catalytic"/>
</dbReference>
<keyword evidence="3" id="KW-0067">ATP-binding</keyword>
<proteinExistence type="predicted"/>
<evidence type="ECO:0000313" key="8">
    <source>
        <dbReference type="EMBL" id="WIX79728.1"/>
    </source>
</evidence>
<reference evidence="8 9" key="1">
    <citation type="submission" date="2023-06" db="EMBL/GenBank/DDBJ databases">
        <authorList>
            <person name="Oyuntsetseg B."/>
            <person name="Kim S.B."/>
        </authorList>
    </citation>
    <scope>NUCLEOTIDE SEQUENCE [LARGE SCALE GENOMIC DNA]</scope>
    <source>
        <strain evidence="8 9">2-15</strain>
    </source>
</reference>
<dbReference type="Gene3D" id="2.30.30.100">
    <property type="match status" value="1"/>
</dbReference>
<accession>A0A9Y2IJH6</accession>
<feature type="domain" description="BPL/LPL catalytic" evidence="7">
    <location>
        <begin position="41"/>
        <end position="147"/>
    </location>
</feature>